<keyword evidence="2" id="KW-0812">Transmembrane</keyword>
<feature type="region of interest" description="Disordered" evidence="1">
    <location>
        <begin position="49"/>
        <end position="136"/>
    </location>
</feature>
<evidence type="ECO:0000256" key="2">
    <source>
        <dbReference type="SAM" id="Phobius"/>
    </source>
</evidence>
<sequence length="221" mass="24747">MSDKIWEDIYFTLKAKPWGPPLIVLLLMFIIAFLFWNSLPESSKERLLSSQTKEATPDSTSSRFQDESQVLPGVAQVQKSTSEQAADGEPLLRDKSAARTSVHDLDNPVISPVEETSTPRPRKNANSKCLERFRSPPDNLLIPPSLISNSETLCQGLCVKMGEKEILYVKEGGQHIGYSLSDRVWFNIQATSEKEIPFTALVYSSDLVKYPVGEYHLALCK</sequence>
<reference evidence="3 4" key="1">
    <citation type="submission" date="2011-09" db="EMBL/GenBank/DDBJ databases">
        <title>Complete sequence of chromosome of Thioflavicoccus mobilis 8321.</title>
        <authorList>
            <consortium name="US DOE Joint Genome Institute"/>
            <person name="Lucas S."/>
            <person name="Han J."/>
            <person name="Lapidus A."/>
            <person name="Cheng J.-F."/>
            <person name="Goodwin L."/>
            <person name="Pitluck S."/>
            <person name="Peters L."/>
            <person name="Ovchinnikova G."/>
            <person name="Lu M."/>
            <person name="Detter J.C."/>
            <person name="Han C."/>
            <person name="Tapia R."/>
            <person name="Land M."/>
            <person name="Hauser L."/>
            <person name="Kyrpides N."/>
            <person name="Ivanova N."/>
            <person name="Pagani I."/>
            <person name="Vogl K."/>
            <person name="Liu Z."/>
            <person name="Imhoff J."/>
            <person name="Thiel V."/>
            <person name="Frigaard N.-U."/>
            <person name="Bryant D."/>
            <person name="Woyke T."/>
        </authorList>
    </citation>
    <scope>NUCLEOTIDE SEQUENCE [LARGE SCALE GENOMIC DNA]</scope>
    <source>
        <strain evidence="3 4">8321</strain>
    </source>
</reference>
<accession>L0GTC5</accession>
<protein>
    <submittedName>
        <fullName evidence="3">Uncharacterized protein</fullName>
    </submittedName>
</protein>
<organism evidence="3 4">
    <name type="scientific">Thioflavicoccus mobilis 8321</name>
    <dbReference type="NCBI Taxonomy" id="765912"/>
    <lineage>
        <taxon>Bacteria</taxon>
        <taxon>Pseudomonadati</taxon>
        <taxon>Pseudomonadota</taxon>
        <taxon>Gammaproteobacteria</taxon>
        <taxon>Chromatiales</taxon>
        <taxon>Chromatiaceae</taxon>
        <taxon>Thioflavicoccus</taxon>
    </lineage>
</organism>
<dbReference type="EMBL" id="CP003051">
    <property type="protein sequence ID" value="AGA89261.1"/>
    <property type="molecule type" value="Genomic_DNA"/>
</dbReference>
<dbReference type="KEGG" id="tmb:Thimo_0398"/>
<proteinExistence type="predicted"/>
<dbReference type="Proteomes" id="UP000010816">
    <property type="component" value="Chromosome"/>
</dbReference>
<gene>
    <name evidence="3" type="ORF">Thimo_0398</name>
</gene>
<dbReference type="AlphaFoldDB" id="L0GTC5"/>
<dbReference type="RefSeq" id="WP_015279409.1">
    <property type="nucleotide sequence ID" value="NC_019940.1"/>
</dbReference>
<keyword evidence="2" id="KW-1133">Transmembrane helix</keyword>
<feature type="compositionally biased region" description="Basic and acidic residues" evidence="1">
    <location>
        <begin position="90"/>
        <end position="106"/>
    </location>
</feature>
<evidence type="ECO:0000313" key="3">
    <source>
        <dbReference type="EMBL" id="AGA89261.1"/>
    </source>
</evidence>
<name>L0GTC5_9GAMM</name>
<evidence type="ECO:0000256" key="1">
    <source>
        <dbReference type="SAM" id="MobiDB-lite"/>
    </source>
</evidence>
<dbReference type="STRING" id="765912.Thimo_0398"/>
<dbReference type="HOGENOM" id="CLU_1250164_0_0_6"/>
<evidence type="ECO:0000313" key="4">
    <source>
        <dbReference type="Proteomes" id="UP000010816"/>
    </source>
</evidence>
<keyword evidence="2" id="KW-0472">Membrane</keyword>
<feature type="compositionally biased region" description="Polar residues" evidence="1">
    <location>
        <begin position="49"/>
        <end position="63"/>
    </location>
</feature>
<keyword evidence="4" id="KW-1185">Reference proteome</keyword>
<feature type="transmembrane region" description="Helical" evidence="2">
    <location>
        <begin position="20"/>
        <end position="39"/>
    </location>
</feature>